<proteinExistence type="predicted"/>
<dbReference type="AlphaFoldDB" id="A0A5R8WKA7"/>
<name>A0A5R8WKA7_9BACT</name>
<accession>A0A5R8WKA7</accession>
<evidence type="ECO:0000313" key="2">
    <source>
        <dbReference type="EMBL" id="TLM89363.1"/>
    </source>
</evidence>
<protein>
    <submittedName>
        <fullName evidence="2">Uncharacterized protein</fullName>
    </submittedName>
</protein>
<organism evidence="2 3">
    <name type="scientific">Hymenobacter jeollabukensis</name>
    <dbReference type="NCBI Taxonomy" id="2025313"/>
    <lineage>
        <taxon>Bacteria</taxon>
        <taxon>Pseudomonadati</taxon>
        <taxon>Bacteroidota</taxon>
        <taxon>Cytophagia</taxon>
        <taxon>Cytophagales</taxon>
        <taxon>Hymenobacteraceae</taxon>
        <taxon>Hymenobacter</taxon>
    </lineage>
</organism>
<comment type="caution">
    <text evidence="2">The sequence shown here is derived from an EMBL/GenBank/DDBJ whole genome shotgun (WGS) entry which is preliminary data.</text>
</comment>
<dbReference type="OrthoDB" id="2082773at2"/>
<reference evidence="2 3" key="1">
    <citation type="submission" date="2019-05" db="EMBL/GenBank/DDBJ databases">
        <title>Hymenobacter edaphi sp. nov., isolated from abandoned arsenic-contaminated farmland soil.</title>
        <authorList>
            <person name="Nie L."/>
        </authorList>
    </citation>
    <scope>NUCLEOTIDE SEQUENCE [LARGE SCALE GENOMIC DNA]</scope>
    <source>
        <strain evidence="2 3">1-3-3-8</strain>
    </source>
</reference>
<dbReference type="Proteomes" id="UP000305517">
    <property type="component" value="Unassembled WGS sequence"/>
</dbReference>
<gene>
    <name evidence="2" type="ORF">FDY95_20025</name>
</gene>
<evidence type="ECO:0000256" key="1">
    <source>
        <dbReference type="SAM" id="MobiDB-lite"/>
    </source>
</evidence>
<dbReference type="EMBL" id="VAJM01000013">
    <property type="protein sequence ID" value="TLM89363.1"/>
    <property type="molecule type" value="Genomic_DNA"/>
</dbReference>
<dbReference type="RefSeq" id="WP_138080310.1">
    <property type="nucleotide sequence ID" value="NZ_VAJM01000013.1"/>
</dbReference>
<feature type="region of interest" description="Disordered" evidence="1">
    <location>
        <begin position="10"/>
        <end position="30"/>
    </location>
</feature>
<keyword evidence="3" id="KW-1185">Reference proteome</keyword>
<evidence type="ECO:0000313" key="3">
    <source>
        <dbReference type="Proteomes" id="UP000305517"/>
    </source>
</evidence>
<sequence length="153" mass="16383">MPRIILTPGTSLGTLTGGATPRATTPTTATPRLHLGRRSATYLKLLTGLDHGTLPGTRGWEELLAAIQQEFGTASLADVPLGIVSKCFLGPPYEVHTLDLSAHAIIEHYKAGQAMPADFERARQLARHNAYALVEVYANKLLLIAEDGSVSQL</sequence>